<dbReference type="PROSITE" id="PS01047">
    <property type="entry name" value="HMA_1"/>
    <property type="match status" value="1"/>
</dbReference>
<keyword evidence="4" id="KW-1278">Translocase</keyword>
<evidence type="ECO:0000256" key="5">
    <source>
        <dbReference type="ARBA" id="ARBA00022989"/>
    </source>
</evidence>
<evidence type="ECO:0000256" key="4">
    <source>
        <dbReference type="ARBA" id="ARBA00022967"/>
    </source>
</evidence>
<dbReference type="InterPro" id="IPR023299">
    <property type="entry name" value="ATPase_P-typ_cyto_dom_N"/>
</dbReference>
<comment type="caution">
    <text evidence="10">The sequence shown here is derived from an EMBL/GenBank/DDBJ whole genome shotgun (WGS) entry which is preliminary data.</text>
</comment>
<dbReference type="SFLD" id="SFLDG00002">
    <property type="entry name" value="C1.7:_P-type_atpase_like"/>
    <property type="match status" value="1"/>
</dbReference>
<feature type="transmembrane region" description="Helical" evidence="7">
    <location>
        <begin position="499"/>
        <end position="521"/>
    </location>
</feature>
<evidence type="ECO:0000259" key="9">
    <source>
        <dbReference type="PROSITE" id="PS50846"/>
    </source>
</evidence>
<feature type="transmembrane region" description="Helical" evidence="7">
    <location>
        <begin position="1097"/>
        <end position="1118"/>
    </location>
</feature>
<dbReference type="GO" id="GO:0005524">
    <property type="term" value="F:ATP binding"/>
    <property type="evidence" value="ECO:0007669"/>
    <property type="project" value="UniProtKB-UniRule"/>
</dbReference>
<dbReference type="Gene3D" id="3.40.1110.10">
    <property type="entry name" value="Calcium-transporting ATPase, cytoplasmic domain N"/>
    <property type="match status" value="1"/>
</dbReference>
<proteinExistence type="inferred from homology"/>
<evidence type="ECO:0000256" key="1">
    <source>
        <dbReference type="ARBA" id="ARBA00004370"/>
    </source>
</evidence>
<dbReference type="GO" id="GO:0030003">
    <property type="term" value="P:intracellular monoatomic cation homeostasis"/>
    <property type="evidence" value="ECO:0007669"/>
    <property type="project" value="UniProtKB-ARBA"/>
</dbReference>
<dbReference type="SFLD" id="SFLDF00027">
    <property type="entry name" value="p-type_atpase"/>
    <property type="match status" value="1"/>
</dbReference>
<feature type="transmembrane region" description="Helical" evidence="7">
    <location>
        <begin position="791"/>
        <end position="815"/>
    </location>
</feature>
<dbReference type="NCBIfam" id="TIGR01525">
    <property type="entry name" value="ATPase-IB_hvy"/>
    <property type="match status" value="1"/>
</dbReference>
<dbReference type="InterPro" id="IPR044492">
    <property type="entry name" value="P_typ_ATPase_HD_dom"/>
</dbReference>
<dbReference type="InterPro" id="IPR036163">
    <property type="entry name" value="HMA_dom_sf"/>
</dbReference>
<dbReference type="InterPro" id="IPR023298">
    <property type="entry name" value="ATPase_P-typ_TM_dom_sf"/>
</dbReference>
<feature type="transmembrane region" description="Helical" evidence="7">
    <location>
        <begin position="750"/>
        <end position="771"/>
    </location>
</feature>
<dbReference type="InterPro" id="IPR017969">
    <property type="entry name" value="Heavy-metal-associated_CS"/>
</dbReference>
<accession>A0AAJ0LVL3</accession>
<dbReference type="InterPro" id="IPR001757">
    <property type="entry name" value="P_typ_ATPase"/>
</dbReference>
<dbReference type="Gene3D" id="2.70.150.10">
    <property type="entry name" value="Calcium-transporting ATPase, cytoplasmic transduction domain A"/>
    <property type="match status" value="1"/>
</dbReference>
<dbReference type="InterPro" id="IPR056236">
    <property type="entry name" value="HMA_PCA1"/>
</dbReference>
<comment type="similarity">
    <text evidence="7">Belongs to the cation transport ATPase (P-type) (TC 3.A.3) family. Type IB subfamily.</text>
</comment>
<dbReference type="Pfam" id="PF00702">
    <property type="entry name" value="Hydrolase"/>
    <property type="match status" value="1"/>
</dbReference>
<feature type="transmembrane region" description="Helical" evidence="7">
    <location>
        <begin position="564"/>
        <end position="586"/>
    </location>
</feature>
<dbReference type="AlphaFoldDB" id="A0AAJ0LVL3"/>
<reference evidence="10" key="1">
    <citation type="submission" date="2023-04" db="EMBL/GenBank/DDBJ databases">
        <title>Black Yeasts Isolated from many extreme environments.</title>
        <authorList>
            <person name="Coleine C."/>
            <person name="Stajich J.E."/>
            <person name="Selbmann L."/>
        </authorList>
    </citation>
    <scope>NUCLEOTIDE SEQUENCE</scope>
    <source>
        <strain evidence="10">CCFEE 5312</strain>
    </source>
</reference>
<gene>
    <name evidence="10" type="ORF">LTR09_001994</name>
</gene>
<dbReference type="Gene3D" id="3.30.70.100">
    <property type="match status" value="1"/>
</dbReference>
<feature type="region of interest" description="Disordered" evidence="8">
    <location>
        <begin position="291"/>
        <end position="321"/>
    </location>
</feature>
<dbReference type="EMBL" id="JAWDJX010000004">
    <property type="protein sequence ID" value="KAK3056956.1"/>
    <property type="molecule type" value="Genomic_DNA"/>
</dbReference>
<evidence type="ECO:0000256" key="7">
    <source>
        <dbReference type="RuleBase" id="RU362081"/>
    </source>
</evidence>
<dbReference type="PRINTS" id="PR00119">
    <property type="entry name" value="CATATPASE"/>
</dbReference>
<dbReference type="InterPro" id="IPR018303">
    <property type="entry name" value="ATPase_P-typ_P_site"/>
</dbReference>
<dbReference type="PROSITE" id="PS50846">
    <property type="entry name" value="HMA_2"/>
    <property type="match status" value="1"/>
</dbReference>
<keyword evidence="7" id="KW-0547">Nucleotide-binding</keyword>
<dbReference type="Gene3D" id="3.40.50.1000">
    <property type="entry name" value="HAD superfamily/HAD-like"/>
    <property type="match status" value="1"/>
</dbReference>
<keyword evidence="3 7" id="KW-0479">Metal-binding</keyword>
<dbReference type="InterPro" id="IPR008250">
    <property type="entry name" value="ATPase_P-typ_transduc_dom_A_sf"/>
</dbReference>
<dbReference type="SUPFAM" id="SSF81665">
    <property type="entry name" value="Calcium ATPase, transmembrane domain M"/>
    <property type="match status" value="1"/>
</dbReference>
<name>A0AAJ0LVL3_9PEZI</name>
<keyword evidence="6 7" id="KW-0472">Membrane</keyword>
<keyword evidence="2 7" id="KW-0812">Transmembrane</keyword>
<sequence length="1151" mass="121633">MAFATQGLSMGVRTKCDEECLRRIAARLCRLDECGGRRRSLPAAAANDRGKGGDACCGGERDQRDGVEVGVNAGEKKDGCCDDVGTTTGGVGCAAEGIDNGICEQGRAEGCCAGKDQVGSCCSGDKRVVQPQSTDRIDRCATGKDNGDGHRFSEDKANACSKKDKTVCSTKEERKTCSGDAKDQDTCCATATTSEKTNVADSCGGDSCGGTEQYGTINGAGDAGGCVNKCCEIPLDDTTTASPSACSEHLQAAFQRYEALLALGRCLCRSALSQLGVCCCSLTPDGLVKKPPTSRASSARGYNKRGTQAVSRKASRDPSVRSLRSDEISVVARSIQNPEAAVKDDIDVEKGAARQHIVTNVVGMTCTGCGKKVSNVLDRIPGLSNAQVTFVSGMAEFDLDENVAQAEDVLSQMERETGFKVTRLTSGYQTLDFLMSPTVAEAFEASFLPGLVSITKEKKSRYCITYNPRTTGARSLLPPDAQLAPPADDVGISQGKRRLWYMFWSFTIAAALTIPVVVLNWAPNPLSETTRQIVSLILATLVQAIAIPEFYVRALKSLIYSHLIEMDMLVVISTTTAYVYSIIAFALTEAGYELEQKAFFETSTLLITLILFGRLMTAWARMGAVSAVSLRSLQAESALLLQRNGETTKIDARLLQFGDEFKVLAHSRITTDGIVILGESTVDESMVTGESTPVVKSKGSTVISGTINGSGTLNVRLTRLPSENSIADIANLVDKAVGAKPRAQDLADRFASWFTPVALAVAVVVFVLWLVVELKVRHSNAGGAVGSAITYAVAVLAISCPCALGLAVPMVLVIAGGCAAREGVVIKAADATERGFKVTDVVFDKTGTLTKGDLQVVREEAFDGPVGVDGALAITRCLAEGNEHPVSLAVAAYLAERSLSTITLEKVKSIPGAGIKAQWNGSTVMAGNPYWLGLENSPSIAHLLSKGMTYFCVTINGELLLAFGLKSTLREEAATVIAELQRRKIQCHIVSGDNAKVVADVALTLGIPHSHTASRASPADKQQYIKHLQHQGKIALFCGDGTNDAVAVAQANVGVQIGSASEVTSAVADVVLLGGLEGVITLLDVSRRSYNRIRFNFVWSGVYNVFAVLLASGAFVKFRIPPGYAGLGEIVSVGPVIVAAASLSYRGKKRG</sequence>
<dbReference type="Pfam" id="PF24534">
    <property type="entry name" value="HMA_PCA1"/>
    <property type="match status" value="1"/>
</dbReference>
<dbReference type="GO" id="GO:0019829">
    <property type="term" value="F:ATPase-coupled monoatomic cation transmembrane transporter activity"/>
    <property type="evidence" value="ECO:0007669"/>
    <property type="project" value="InterPro"/>
</dbReference>
<feature type="transmembrane region" description="Helical" evidence="7">
    <location>
        <begin position="533"/>
        <end position="552"/>
    </location>
</feature>
<dbReference type="PANTHER" id="PTHR46594:SF4">
    <property type="entry name" value="P-TYPE CATION-TRANSPORTING ATPASE"/>
    <property type="match status" value="1"/>
</dbReference>
<evidence type="ECO:0000256" key="8">
    <source>
        <dbReference type="SAM" id="MobiDB-lite"/>
    </source>
</evidence>
<dbReference type="Pfam" id="PF00403">
    <property type="entry name" value="HMA"/>
    <property type="match status" value="1"/>
</dbReference>
<evidence type="ECO:0000313" key="11">
    <source>
        <dbReference type="Proteomes" id="UP001271007"/>
    </source>
</evidence>
<dbReference type="CDD" id="cd00371">
    <property type="entry name" value="HMA"/>
    <property type="match status" value="1"/>
</dbReference>
<dbReference type="GO" id="GO:0046872">
    <property type="term" value="F:metal ion binding"/>
    <property type="evidence" value="ECO:0007669"/>
    <property type="project" value="UniProtKB-KW"/>
</dbReference>
<dbReference type="FunFam" id="2.70.150.10:FF:000002">
    <property type="entry name" value="Copper-transporting ATPase 1, putative"/>
    <property type="match status" value="1"/>
</dbReference>
<feature type="transmembrane region" description="Helical" evidence="7">
    <location>
        <begin position="1124"/>
        <end position="1145"/>
    </location>
</feature>
<organism evidence="10 11">
    <name type="scientific">Extremus antarcticus</name>
    <dbReference type="NCBI Taxonomy" id="702011"/>
    <lineage>
        <taxon>Eukaryota</taxon>
        <taxon>Fungi</taxon>
        <taxon>Dikarya</taxon>
        <taxon>Ascomycota</taxon>
        <taxon>Pezizomycotina</taxon>
        <taxon>Dothideomycetes</taxon>
        <taxon>Dothideomycetidae</taxon>
        <taxon>Mycosphaerellales</taxon>
        <taxon>Extremaceae</taxon>
        <taxon>Extremus</taxon>
    </lineage>
</organism>
<dbReference type="InterPro" id="IPR027256">
    <property type="entry name" value="P-typ_ATPase_IB"/>
</dbReference>
<dbReference type="NCBIfam" id="TIGR01511">
    <property type="entry name" value="ATPase-IB1_Cu"/>
    <property type="match status" value="1"/>
</dbReference>
<dbReference type="SUPFAM" id="SSF55008">
    <property type="entry name" value="HMA, heavy metal-associated domain"/>
    <property type="match status" value="1"/>
</dbReference>
<dbReference type="InterPro" id="IPR006121">
    <property type="entry name" value="HMA_dom"/>
</dbReference>
<comment type="subcellular location">
    <subcellularLocation>
        <location evidence="1 7">Membrane</location>
    </subcellularLocation>
</comment>
<dbReference type="SUPFAM" id="SSF81653">
    <property type="entry name" value="Calcium ATPase, transduction domain A"/>
    <property type="match status" value="1"/>
</dbReference>
<dbReference type="SFLD" id="SFLDS00003">
    <property type="entry name" value="Haloacid_Dehalogenase"/>
    <property type="match status" value="1"/>
</dbReference>
<keyword evidence="11" id="KW-1185">Reference proteome</keyword>
<dbReference type="InterPro" id="IPR023214">
    <property type="entry name" value="HAD_sf"/>
</dbReference>
<dbReference type="NCBIfam" id="TIGR01494">
    <property type="entry name" value="ATPase_P-type"/>
    <property type="match status" value="1"/>
</dbReference>
<dbReference type="GO" id="GO:0016887">
    <property type="term" value="F:ATP hydrolysis activity"/>
    <property type="evidence" value="ECO:0007669"/>
    <property type="project" value="InterPro"/>
</dbReference>
<protein>
    <recommendedName>
        <fullName evidence="9">HMA domain-containing protein</fullName>
    </recommendedName>
</protein>
<dbReference type="PANTHER" id="PTHR46594">
    <property type="entry name" value="P-TYPE CATION-TRANSPORTING ATPASE"/>
    <property type="match status" value="1"/>
</dbReference>
<dbReference type="SUPFAM" id="SSF56784">
    <property type="entry name" value="HAD-like"/>
    <property type="match status" value="1"/>
</dbReference>
<keyword evidence="5 7" id="KW-1133">Transmembrane helix</keyword>
<dbReference type="PROSITE" id="PS00154">
    <property type="entry name" value="ATPASE_E1_E2"/>
    <property type="match status" value="1"/>
</dbReference>
<keyword evidence="7" id="KW-0067">ATP-binding</keyword>
<evidence type="ECO:0000256" key="3">
    <source>
        <dbReference type="ARBA" id="ARBA00022723"/>
    </source>
</evidence>
<dbReference type="GO" id="GO:0016020">
    <property type="term" value="C:membrane"/>
    <property type="evidence" value="ECO:0007669"/>
    <property type="project" value="UniProtKB-SubCell"/>
</dbReference>
<evidence type="ECO:0000256" key="6">
    <source>
        <dbReference type="ARBA" id="ARBA00023136"/>
    </source>
</evidence>
<dbReference type="Pfam" id="PF00122">
    <property type="entry name" value="E1-E2_ATPase"/>
    <property type="match status" value="1"/>
</dbReference>
<evidence type="ECO:0000313" key="10">
    <source>
        <dbReference type="EMBL" id="KAK3056956.1"/>
    </source>
</evidence>
<dbReference type="InterPro" id="IPR059000">
    <property type="entry name" value="ATPase_P-type_domA"/>
</dbReference>
<dbReference type="InterPro" id="IPR036412">
    <property type="entry name" value="HAD-like_sf"/>
</dbReference>
<feature type="domain" description="HMA" evidence="9">
    <location>
        <begin position="355"/>
        <end position="422"/>
    </location>
</feature>
<dbReference type="Proteomes" id="UP001271007">
    <property type="component" value="Unassembled WGS sequence"/>
</dbReference>
<evidence type="ECO:0000256" key="2">
    <source>
        <dbReference type="ARBA" id="ARBA00022692"/>
    </source>
</evidence>